<dbReference type="PRINTS" id="PR00413">
    <property type="entry name" value="HADHALOGNASE"/>
</dbReference>
<gene>
    <name evidence="1" type="ORF">NBH00_22890</name>
</gene>
<dbReference type="Proteomes" id="UP001056035">
    <property type="component" value="Chromosome"/>
</dbReference>
<evidence type="ECO:0000313" key="1">
    <source>
        <dbReference type="EMBL" id="UTI64172.1"/>
    </source>
</evidence>
<dbReference type="SFLD" id="SFLDG01129">
    <property type="entry name" value="C1.5:_HAD__Beta-PGM__Phosphata"/>
    <property type="match status" value="1"/>
</dbReference>
<dbReference type="RefSeq" id="WP_254570885.1">
    <property type="nucleotide sequence ID" value="NZ_CP098502.1"/>
</dbReference>
<dbReference type="Pfam" id="PF00702">
    <property type="entry name" value="Hydrolase"/>
    <property type="match status" value="1"/>
</dbReference>
<dbReference type="EMBL" id="CP098502">
    <property type="protein sequence ID" value="UTI64172.1"/>
    <property type="molecule type" value="Genomic_DNA"/>
</dbReference>
<sequence length="206" mass="22337">MSERRGLLMDWGGVLTTDVFASFAAFCEAEGLRPDSVRHAFMKDPRARELLAEFESGRLPDAEFETRFGAVLEVPEPTGLIGRLFGGLAGNTELIDAVAAFRGAGVRTGLLSNSWGTSTYPLDELHRLFDVLVISGEHGIRKPEPGIYALAVERMGMAPEELVFVDDLPGNLKPARALGIHTILHRDNATTLAELEAILGPALRRG</sequence>
<dbReference type="NCBIfam" id="TIGR01509">
    <property type="entry name" value="HAD-SF-IA-v3"/>
    <property type="match status" value="1"/>
</dbReference>
<dbReference type="SUPFAM" id="SSF56784">
    <property type="entry name" value="HAD-like"/>
    <property type="match status" value="1"/>
</dbReference>
<keyword evidence="2" id="KW-1185">Reference proteome</keyword>
<proteinExistence type="predicted"/>
<dbReference type="PANTHER" id="PTHR47829">
    <property type="entry name" value="HYDROLASE, PUTATIVE (AFU_ORTHOLOGUE AFUA_1G12880)-RELATED"/>
    <property type="match status" value="1"/>
</dbReference>
<dbReference type="Gene3D" id="3.40.50.1000">
    <property type="entry name" value="HAD superfamily/HAD-like"/>
    <property type="match status" value="1"/>
</dbReference>
<evidence type="ECO:0000313" key="2">
    <source>
        <dbReference type="Proteomes" id="UP001056035"/>
    </source>
</evidence>
<reference evidence="1 2" key="1">
    <citation type="submission" date="2022-06" db="EMBL/GenBank/DDBJ databases">
        <title>Paraconexibacter antarcticus.</title>
        <authorList>
            <person name="Kim C.S."/>
        </authorList>
    </citation>
    <scope>NUCLEOTIDE SEQUENCE [LARGE SCALE GENOMIC DNA]</scope>
    <source>
        <strain evidence="1 2">02-257</strain>
    </source>
</reference>
<name>A0ABY5DTP3_9ACTN</name>
<dbReference type="SFLD" id="SFLDS00003">
    <property type="entry name" value="Haloacid_Dehalogenase"/>
    <property type="match status" value="1"/>
</dbReference>
<dbReference type="NCBIfam" id="TIGR01549">
    <property type="entry name" value="HAD-SF-IA-v1"/>
    <property type="match status" value="1"/>
</dbReference>
<organism evidence="1 2">
    <name type="scientific">Paraconexibacter antarcticus</name>
    <dbReference type="NCBI Taxonomy" id="2949664"/>
    <lineage>
        <taxon>Bacteria</taxon>
        <taxon>Bacillati</taxon>
        <taxon>Actinomycetota</taxon>
        <taxon>Thermoleophilia</taxon>
        <taxon>Solirubrobacterales</taxon>
        <taxon>Paraconexibacteraceae</taxon>
        <taxon>Paraconexibacter</taxon>
    </lineage>
</organism>
<dbReference type="InterPro" id="IPR023198">
    <property type="entry name" value="PGP-like_dom2"/>
</dbReference>
<dbReference type="InterPro" id="IPR052898">
    <property type="entry name" value="ACAD10-like"/>
</dbReference>
<dbReference type="InterPro" id="IPR006439">
    <property type="entry name" value="HAD-SF_hydro_IA"/>
</dbReference>
<dbReference type="InterPro" id="IPR023214">
    <property type="entry name" value="HAD_sf"/>
</dbReference>
<dbReference type="PANTHER" id="PTHR47829:SF1">
    <property type="entry name" value="HAD FAMILY PHOSPHATASE"/>
    <property type="match status" value="1"/>
</dbReference>
<dbReference type="InterPro" id="IPR036412">
    <property type="entry name" value="HAD-like_sf"/>
</dbReference>
<dbReference type="CDD" id="cd02603">
    <property type="entry name" value="HAD_sEH-N_like"/>
    <property type="match status" value="1"/>
</dbReference>
<protein>
    <submittedName>
        <fullName evidence="1">HAD family phosphatase</fullName>
    </submittedName>
</protein>
<accession>A0ABY5DTP3</accession>
<dbReference type="Gene3D" id="1.10.150.240">
    <property type="entry name" value="Putative phosphatase, domain 2"/>
    <property type="match status" value="1"/>
</dbReference>